<evidence type="ECO:0000313" key="3">
    <source>
        <dbReference type="EMBL" id="KAF2760472.1"/>
    </source>
</evidence>
<dbReference type="InterPro" id="IPR024079">
    <property type="entry name" value="MetalloPept_cat_dom_sf"/>
</dbReference>
<keyword evidence="2" id="KW-0732">Signal</keyword>
<sequence>MHATSVSSAVFLALIAIVDANQGSFAPLTKRELDKPVIQPPFYDNKLVPALNESLQTTEHTIDLWANNSIPSICKSAIEEQAVDGVLLTSGPVEVFSVTYADCDTPWIMCRHPTASASRQTMAELFGKLPVRHRSFVRHLSAAGGDSGAYSSGDNVFMAGDSSLAVTVYGHEVGHSLDAHFFGNETGFTETDAWLEAYDEDEVVVQDYAQASQAENFAQMVNVAIYTLNFPGGIANLAPNWQQFSHMLDLMTNELKDVLTQGGECRNRLENSPLVSKSGFGSQTSSVLSSESSSTVMTIASPTSSPAPGTRTRALHRRQRQHQAK</sequence>
<keyword evidence="4" id="KW-1185">Reference proteome</keyword>
<organism evidence="3 4">
    <name type="scientific">Pseudovirgaria hyperparasitica</name>
    <dbReference type="NCBI Taxonomy" id="470096"/>
    <lineage>
        <taxon>Eukaryota</taxon>
        <taxon>Fungi</taxon>
        <taxon>Dikarya</taxon>
        <taxon>Ascomycota</taxon>
        <taxon>Pezizomycotina</taxon>
        <taxon>Dothideomycetes</taxon>
        <taxon>Dothideomycetes incertae sedis</taxon>
        <taxon>Acrospermales</taxon>
        <taxon>Acrospermaceae</taxon>
        <taxon>Pseudovirgaria</taxon>
    </lineage>
</organism>
<evidence type="ECO:0008006" key="5">
    <source>
        <dbReference type="Google" id="ProtNLM"/>
    </source>
</evidence>
<evidence type="ECO:0000313" key="4">
    <source>
        <dbReference type="Proteomes" id="UP000799437"/>
    </source>
</evidence>
<feature type="signal peptide" evidence="2">
    <location>
        <begin position="1"/>
        <end position="20"/>
    </location>
</feature>
<evidence type="ECO:0000256" key="1">
    <source>
        <dbReference type="SAM" id="MobiDB-lite"/>
    </source>
</evidence>
<proteinExistence type="predicted"/>
<accession>A0A6A6WCB0</accession>
<feature type="compositionally biased region" description="Low complexity" evidence="1">
    <location>
        <begin position="282"/>
        <end position="294"/>
    </location>
</feature>
<feature type="compositionally biased region" description="Basic residues" evidence="1">
    <location>
        <begin position="313"/>
        <end position="325"/>
    </location>
</feature>
<dbReference type="Gene3D" id="3.40.390.10">
    <property type="entry name" value="Collagenase (Catalytic Domain)"/>
    <property type="match status" value="1"/>
</dbReference>
<dbReference type="Proteomes" id="UP000799437">
    <property type="component" value="Unassembled WGS sequence"/>
</dbReference>
<reference evidence="3" key="1">
    <citation type="journal article" date="2020" name="Stud. Mycol.">
        <title>101 Dothideomycetes genomes: a test case for predicting lifestyles and emergence of pathogens.</title>
        <authorList>
            <person name="Haridas S."/>
            <person name="Albert R."/>
            <person name="Binder M."/>
            <person name="Bloem J."/>
            <person name="Labutti K."/>
            <person name="Salamov A."/>
            <person name="Andreopoulos B."/>
            <person name="Baker S."/>
            <person name="Barry K."/>
            <person name="Bills G."/>
            <person name="Bluhm B."/>
            <person name="Cannon C."/>
            <person name="Castanera R."/>
            <person name="Culley D."/>
            <person name="Daum C."/>
            <person name="Ezra D."/>
            <person name="Gonzalez J."/>
            <person name="Henrissat B."/>
            <person name="Kuo A."/>
            <person name="Liang C."/>
            <person name="Lipzen A."/>
            <person name="Lutzoni F."/>
            <person name="Magnuson J."/>
            <person name="Mondo S."/>
            <person name="Nolan M."/>
            <person name="Ohm R."/>
            <person name="Pangilinan J."/>
            <person name="Park H.-J."/>
            <person name="Ramirez L."/>
            <person name="Alfaro M."/>
            <person name="Sun H."/>
            <person name="Tritt A."/>
            <person name="Yoshinaga Y."/>
            <person name="Zwiers L.-H."/>
            <person name="Turgeon B."/>
            <person name="Goodwin S."/>
            <person name="Spatafora J."/>
            <person name="Crous P."/>
            <person name="Grigoriev I."/>
        </authorList>
    </citation>
    <scope>NUCLEOTIDE SEQUENCE</scope>
    <source>
        <strain evidence="3">CBS 121739</strain>
    </source>
</reference>
<name>A0A6A6WCB0_9PEZI</name>
<dbReference type="AlphaFoldDB" id="A0A6A6WCB0"/>
<feature type="region of interest" description="Disordered" evidence="1">
    <location>
        <begin position="270"/>
        <end position="325"/>
    </location>
</feature>
<feature type="compositionally biased region" description="Polar residues" evidence="1">
    <location>
        <begin position="295"/>
        <end position="307"/>
    </location>
</feature>
<dbReference type="RefSeq" id="XP_033602923.1">
    <property type="nucleotide sequence ID" value="XM_033740478.1"/>
</dbReference>
<dbReference type="EMBL" id="ML996568">
    <property type="protein sequence ID" value="KAF2760472.1"/>
    <property type="molecule type" value="Genomic_DNA"/>
</dbReference>
<evidence type="ECO:0000256" key="2">
    <source>
        <dbReference type="SAM" id="SignalP"/>
    </source>
</evidence>
<dbReference type="GO" id="GO:0008237">
    <property type="term" value="F:metallopeptidase activity"/>
    <property type="evidence" value="ECO:0007669"/>
    <property type="project" value="InterPro"/>
</dbReference>
<dbReference type="SUPFAM" id="SSF55486">
    <property type="entry name" value="Metalloproteases ('zincins'), catalytic domain"/>
    <property type="match status" value="1"/>
</dbReference>
<dbReference type="OrthoDB" id="2142213at2759"/>
<gene>
    <name evidence="3" type="ORF">EJ05DRAFT_285729</name>
</gene>
<protein>
    <recommendedName>
        <fullName evidence="5">Zincin</fullName>
    </recommendedName>
</protein>
<dbReference type="GeneID" id="54481532"/>
<feature type="chain" id="PRO_5025528048" description="Zincin" evidence="2">
    <location>
        <begin position="21"/>
        <end position="325"/>
    </location>
</feature>